<feature type="transmembrane region" description="Helical" evidence="1">
    <location>
        <begin position="126"/>
        <end position="147"/>
    </location>
</feature>
<dbReference type="CDD" id="cd03392">
    <property type="entry name" value="PAP2_like_2"/>
    <property type="match status" value="1"/>
</dbReference>
<feature type="domain" description="Phosphatidic acid phosphatase type 2/haloperoxidase" evidence="2">
    <location>
        <begin position="85"/>
        <end position="197"/>
    </location>
</feature>
<protein>
    <submittedName>
        <fullName evidence="3">Membrane-associated phospholipid phosphatase</fullName>
    </submittedName>
</protein>
<feature type="transmembrane region" description="Helical" evidence="1">
    <location>
        <begin position="50"/>
        <end position="76"/>
    </location>
</feature>
<evidence type="ECO:0000313" key="4">
    <source>
        <dbReference type="Proteomes" id="UP000009311"/>
    </source>
</evidence>
<organism evidence="3 4">
    <name type="scientific">Lactobacillus pasteurii DSM 23907 = CRBIP 24.76</name>
    <dbReference type="NCBI Taxonomy" id="1423790"/>
    <lineage>
        <taxon>Bacteria</taxon>
        <taxon>Bacillati</taxon>
        <taxon>Bacillota</taxon>
        <taxon>Bacilli</taxon>
        <taxon>Lactobacillales</taxon>
        <taxon>Lactobacillaceae</taxon>
        <taxon>Lactobacillus</taxon>
    </lineage>
</organism>
<keyword evidence="1" id="KW-1133">Transmembrane helix</keyword>
<feature type="transmembrane region" description="Helical" evidence="1">
    <location>
        <begin position="9"/>
        <end position="30"/>
    </location>
</feature>
<dbReference type="InterPro" id="IPR036938">
    <property type="entry name" value="PAP2/HPO_sf"/>
</dbReference>
<keyword evidence="1" id="KW-0812">Transmembrane</keyword>
<sequence length="214" mass="23942">MHKEHNTSLYLGLIGFLIFCSSLVLHAGWIGSFDQMGQDFAQNFDRFEQILTTATLIAEPKFDLVYMAIIVAGLFFLKKKFRLPALSLAFALILGDGIGTIVKKVVHRARPIGHLSEDTGFSFPSGHVLGMAIIIFWLILIFLPIIVKKMAFRLIIDLLLLFALAIVMISRVYLLAHYPSDVFGSFFLALAVIGLAKLILHLVPHGNRTNRINY</sequence>
<evidence type="ECO:0000259" key="2">
    <source>
        <dbReference type="SMART" id="SM00014"/>
    </source>
</evidence>
<dbReference type="OrthoDB" id="9789113at2"/>
<feature type="transmembrane region" description="Helical" evidence="1">
    <location>
        <begin position="83"/>
        <end position="106"/>
    </location>
</feature>
<accession>I7JZ09</accession>
<dbReference type="Pfam" id="PF01569">
    <property type="entry name" value="PAP2"/>
    <property type="match status" value="1"/>
</dbReference>
<dbReference type="eggNOG" id="COG0671">
    <property type="taxonomic scope" value="Bacteria"/>
</dbReference>
<comment type="caution">
    <text evidence="3">The sequence shown here is derived from an EMBL/GenBank/DDBJ whole genome shotgun (WGS) entry which is preliminary data.</text>
</comment>
<dbReference type="SMART" id="SM00014">
    <property type="entry name" value="acidPPc"/>
    <property type="match status" value="1"/>
</dbReference>
<evidence type="ECO:0000313" key="3">
    <source>
        <dbReference type="EMBL" id="CCI85940.1"/>
    </source>
</evidence>
<proteinExistence type="predicted"/>
<dbReference type="RefSeq" id="WP_009560504.1">
    <property type="nucleotide sequence ID" value="NZ_AYZN01000001.1"/>
</dbReference>
<dbReference type="AlphaFoldDB" id="I7JZ09"/>
<gene>
    <name evidence="3" type="ORF">BN53_07590</name>
</gene>
<feature type="transmembrane region" description="Helical" evidence="1">
    <location>
        <begin position="154"/>
        <end position="176"/>
    </location>
</feature>
<reference evidence="3 4" key="1">
    <citation type="submission" date="2012-06" db="EMBL/GenBank/DDBJ databases">
        <title>Draft Genome Sequence of Lactobacillus pasteurii CRBIP 24.76T.</title>
        <authorList>
            <person name="Cousin S."/>
            <person name="Bouchier C."/>
            <person name="Loux V."/>
            <person name="Ma L."/>
            <person name="Creno S."/>
            <person name="Bizet C."/>
            <person name="Clermont D."/>
        </authorList>
    </citation>
    <scope>NUCLEOTIDE SEQUENCE [LARGE SCALE GENOMIC DNA]</scope>
    <source>
        <strain evidence="4">CRBIP 24.76T</strain>
    </source>
</reference>
<evidence type="ECO:0000256" key="1">
    <source>
        <dbReference type="SAM" id="Phobius"/>
    </source>
</evidence>
<keyword evidence="4" id="KW-1185">Reference proteome</keyword>
<dbReference type="EMBL" id="CAKD01000024">
    <property type="protein sequence ID" value="CCI85940.1"/>
    <property type="molecule type" value="Genomic_DNA"/>
</dbReference>
<dbReference type="InterPro" id="IPR000326">
    <property type="entry name" value="PAP2/HPO"/>
</dbReference>
<feature type="transmembrane region" description="Helical" evidence="1">
    <location>
        <begin position="182"/>
        <end position="203"/>
    </location>
</feature>
<dbReference type="Proteomes" id="UP000009311">
    <property type="component" value="Unassembled WGS sequence"/>
</dbReference>
<dbReference type="SUPFAM" id="SSF48317">
    <property type="entry name" value="Acid phosphatase/Vanadium-dependent haloperoxidase"/>
    <property type="match status" value="1"/>
</dbReference>
<dbReference type="PANTHER" id="PTHR14969:SF13">
    <property type="entry name" value="AT30094P"/>
    <property type="match status" value="1"/>
</dbReference>
<name>I7JZ09_9LACO</name>
<keyword evidence="1" id="KW-0472">Membrane</keyword>
<dbReference type="STRING" id="1423790.BN53_07590"/>
<dbReference type="PANTHER" id="PTHR14969">
    <property type="entry name" value="SPHINGOSINE-1-PHOSPHATE PHOSPHOHYDROLASE"/>
    <property type="match status" value="1"/>
</dbReference>
<dbReference type="Gene3D" id="1.20.144.10">
    <property type="entry name" value="Phosphatidic acid phosphatase type 2/haloperoxidase"/>
    <property type="match status" value="1"/>
</dbReference>